<dbReference type="SUPFAM" id="SSF52738">
    <property type="entry name" value="Methylesterase CheB, C-terminal domain"/>
    <property type="match status" value="1"/>
</dbReference>
<evidence type="ECO:0000313" key="6">
    <source>
        <dbReference type="EMBL" id="TQS44017.1"/>
    </source>
</evidence>
<protein>
    <recommendedName>
        <fullName evidence="2">protein-glutamate methylesterase</fullName>
        <ecNumber evidence="2">3.1.1.61</ecNumber>
    </recommendedName>
</protein>
<dbReference type="PANTHER" id="PTHR42872:SF6">
    <property type="entry name" value="PROTEIN-GLUTAMATE METHYLESTERASE_PROTEIN-GLUTAMINE GLUTAMINASE"/>
    <property type="match status" value="1"/>
</dbReference>
<dbReference type="PROSITE" id="PS50122">
    <property type="entry name" value="CHEB"/>
    <property type="match status" value="1"/>
</dbReference>
<evidence type="ECO:0000313" key="7">
    <source>
        <dbReference type="Proteomes" id="UP000317982"/>
    </source>
</evidence>
<dbReference type="InParanoid" id="A0A545ART2"/>
<reference evidence="6 7" key="1">
    <citation type="submission" date="2019-07" db="EMBL/GenBank/DDBJ databases">
        <title>Cryptosporangium phraense sp. nov., isolated from plant litter.</title>
        <authorList>
            <person name="Suriyachadkun C."/>
        </authorList>
    </citation>
    <scope>NUCLEOTIDE SEQUENCE [LARGE SCALE GENOMIC DNA]</scope>
    <source>
        <strain evidence="6 7">A-T 5661</strain>
    </source>
</reference>
<keyword evidence="1 4" id="KW-0378">Hydrolase</keyword>
<dbReference type="GO" id="GO:0006935">
    <property type="term" value="P:chemotaxis"/>
    <property type="evidence" value="ECO:0007669"/>
    <property type="project" value="UniProtKB-UniRule"/>
</dbReference>
<dbReference type="GO" id="GO:0000156">
    <property type="term" value="F:phosphorelay response regulator activity"/>
    <property type="evidence" value="ECO:0007669"/>
    <property type="project" value="InterPro"/>
</dbReference>
<dbReference type="Gene3D" id="3.40.50.180">
    <property type="entry name" value="Methylesterase CheB, C-terminal domain"/>
    <property type="match status" value="1"/>
</dbReference>
<name>A0A545ART2_9ACTN</name>
<evidence type="ECO:0000256" key="4">
    <source>
        <dbReference type="PROSITE-ProRule" id="PRU00050"/>
    </source>
</evidence>
<gene>
    <name evidence="6" type="ORF">FL583_16315</name>
</gene>
<feature type="active site" evidence="4">
    <location>
        <position position="11"/>
    </location>
</feature>
<dbReference type="InterPro" id="IPR035909">
    <property type="entry name" value="CheB_C"/>
</dbReference>
<evidence type="ECO:0000259" key="5">
    <source>
        <dbReference type="PROSITE" id="PS50122"/>
    </source>
</evidence>
<sequence>MNSTLIVIGASAGGVEALESLVAGLPADLDASVLVTVHLMPTVRSALPQILSRAGPLAASPAVDGAPVRRGEILVAPPDRHLLLEGGHVRLGRGPRVNRHRPSIDVLFSSAARWADGAVVAVVLSGALDDGAVGSAIVARAGGKVLVQDPADARFPEMPRAALAAAPSATTVPLAGLAAALASAAASRPKPRPSTNGEEPAMARTMSESDDPHFLAADETHLTRLVCPDCRGSLAEIDLPTVTFYRCHVGHQWSPQTLAAAQSESTEALLWSAVAALEEQAALGRHLAGANGDDELSADHHRSADRATQLVALLRGQLTAVPGPR</sequence>
<dbReference type="OrthoDB" id="9791760at2"/>
<dbReference type="GO" id="GO:0008984">
    <property type="term" value="F:protein-glutamate methylesterase activity"/>
    <property type="evidence" value="ECO:0007669"/>
    <property type="project" value="UniProtKB-EC"/>
</dbReference>
<dbReference type="GO" id="GO:0005737">
    <property type="term" value="C:cytoplasm"/>
    <property type="evidence" value="ECO:0007669"/>
    <property type="project" value="InterPro"/>
</dbReference>
<comment type="catalytic activity">
    <reaction evidence="3">
        <text>[protein]-L-glutamate 5-O-methyl ester + H2O = L-glutamyl-[protein] + methanol + H(+)</text>
        <dbReference type="Rhea" id="RHEA:23236"/>
        <dbReference type="Rhea" id="RHEA-COMP:10208"/>
        <dbReference type="Rhea" id="RHEA-COMP:10311"/>
        <dbReference type="ChEBI" id="CHEBI:15377"/>
        <dbReference type="ChEBI" id="CHEBI:15378"/>
        <dbReference type="ChEBI" id="CHEBI:17790"/>
        <dbReference type="ChEBI" id="CHEBI:29973"/>
        <dbReference type="ChEBI" id="CHEBI:82795"/>
        <dbReference type="EC" id="3.1.1.61"/>
    </reaction>
</comment>
<dbReference type="InterPro" id="IPR000673">
    <property type="entry name" value="Sig_transdc_resp-reg_Me-estase"/>
</dbReference>
<dbReference type="RefSeq" id="WP_142705506.1">
    <property type="nucleotide sequence ID" value="NZ_VIRS01000010.1"/>
</dbReference>
<dbReference type="PANTHER" id="PTHR42872">
    <property type="entry name" value="PROTEIN-GLUTAMATE METHYLESTERASE/PROTEIN-GLUTAMINE GLUTAMINASE"/>
    <property type="match status" value="1"/>
</dbReference>
<dbReference type="EMBL" id="VIRS01000010">
    <property type="protein sequence ID" value="TQS44017.1"/>
    <property type="molecule type" value="Genomic_DNA"/>
</dbReference>
<proteinExistence type="predicted"/>
<dbReference type="CDD" id="cd16433">
    <property type="entry name" value="CheB"/>
    <property type="match status" value="1"/>
</dbReference>
<comment type="caution">
    <text evidence="6">The sequence shown here is derived from an EMBL/GenBank/DDBJ whole genome shotgun (WGS) entry which is preliminary data.</text>
</comment>
<keyword evidence="7" id="KW-1185">Reference proteome</keyword>
<evidence type="ECO:0000256" key="3">
    <source>
        <dbReference type="ARBA" id="ARBA00048267"/>
    </source>
</evidence>
<organism evidence="6 7">
    <name type="scientific">Cryptosporangium phraense</name>
    <dbReference type="NCBI Taxonomy" id="2593070"/>
    <lineage>
        <taxon>Bacteria</taxon>
        <taxon>Bacillati</taxon>
        <taxon>Actinomycetota</taxon>
        <taxon>Actinomycetes</taxon>
        <taxon>Cryptosporangiales</taxon>
        <taxon>Cryptosporangiaceae</taxon>
        <taxon>Cryptosporangium</taxon>
    </lineage>
</organism>
<dbReference type="Proteomes" id="UP000317982">
    <property type="component" value="Unassembled WGS sequence"/>
</dbReference>
<feature type="active site" evidence="4">
    <location>
        <position position="38"/>
    </location>
</feature>
<accession>A0A545ART2</accession>
<evidence type="ECO:0000256" key="1">
    <source>
        <dbReference type="ARBA" id="ARBA00022801"/>
    </source>
</evidence>
<feature type="active site" evidence="4">
    <location>
        <position position="130"/>
    </location>
</feature>
<keyword evidence="4" id="KW-0145">Chemotaxis</keyword>
<dbReference type="EC" id="3.1.1.61" evidence="2"/>
<dbReference type="AlphaFoldDB" id="A0A545ART2"/>
<evidence type="ECO:0000256" key="2">
    <source>
        <dbReference type="ARBA" id="ARBA00039140"/>
    </source>
</evidence>
<feature type="domain" description="CheB-type methylesterase" evidence="5">
    <location>
        <begin position="1"/>
        <end position="188"/>
    </location>
</feature>
<dbReference type="Pfam" id="PF01339">
    <property type="entry name" value="CheB_methylest"/>
    <property type="match status" value="1"/>
</dbReference>